<protein>
    <recommendedName>
        <fullName evidence="2">Xylanolytic transcriptional activator regulatory domain-containing protein</fullName>
    </recommendedName>
</protein>
<evidence type="ECO:0000256" key="1">
    <source>
        <dbReference type="ARBA" id="ARBA00023242"/>
    </source>
</evidence>
<accession>A0A428RNN5</accession>
<dbReference type="PANTHER" id="PTHR46910:SF13">
    <property type="entry name" value="SPECIFIC TRANSCRIPTION FACTOR, PUTATIVE (AFU_ORTHOLOGUE AFUA_4G06190)-RELATED"/>
    <property type="match status" value="1"/>
</dbReference>
<sequence>MALVDQWSSGPGLLYPLVDPQKMLDKIHSIFTFAEHARKGDIQRLCSTQMRFNHETNKLKLVLAISHTLEAGGWNHEAQRLFQSATETLNGLIWNSNGINNIEILILLALYHYYLDEEVLAGRITTLAARLCIEMGLHRRTVLEAKFPDIDERLDALRTFWSVLMLERSTSISQGIPFMIPDPHADPSLISLLGHMSSQAALSTRSPLRDKPSSALFALLEWSKLAGRAWHALNTAGEGDSEMRLDDLDYLDYQVVQWYEEVPEDLRMNPSGLKQRDEQHDSTCIQGVLYCQKAQLRNLIYQPMLELTAPITRNGTRTLRAVEIAKETLHMLADLNDKSPLVRTHPILFKQSLVAASRNLLSAVANGGSAFLENSKVEIRIALRLVGLLKMRSTFLTQLWQQLQGLQEMYPTRVDFPDNKALFSEYDDYRSSGFEDLFQLHPCV</sequence>
<evidence type="ECO:0000259" key="2">
    <source>
        <dbReference type="SMART" id="SM00906"/>
    </source>
</evidence>
<dbReference type="Proteomes" id="UP000287972">
    <property type="component" value="Unassembled WGS sequence"/>
</dbReference>
<comment type="caution">
    <text evidence="3">The sequence shown here is derived from an EMBL/GenBank/DDBJ whole genome shotgun (WGS) entry which is preliminary data.</text>
</comment>
<gene>
    <name evidence="3" type="ORF">CEP51_007577</name>
</gene>
<dbReference type="InterPro" id="IPR007219">
    <property type="entry name" value="XnlR_reg_dom"/>
</dbReference>
<dbReference type="Pfam" id="PF04082">
    <property type="entry name" value="Fungal_trans"/>
    <property type="match status" value="1"/>
</dbReference>
<dbReference type="SMART" id="SM00906">
    <property type="entry name" value="Fungal_trans"/>
    <property type="match status" value="1"/>
</dbReference>
<proteinExistence type="predicted"/>
<keyword evidence="4" id="KW-1185">Reference proteome</keyword>
<name>A0A428RNN5_9HYPO</name>
<dbReference type="CDD" id="cd12148">
    <property type="entry name" value="fungal_TF_MHR"/>
    <property type="match status" value="1"/>
</dbReference>
<dbReference type="GO" id="GO:0003700">
    <property type="term" value="F:DNA-binding transcription factor activity"/>
    <property type="evidence" value="ECO:0007669"/>
    <property type="project" value="InterPro"/>
</dbReference>
<dbReference type="AlphaFoldDB" id="A0A428RNN5"/>
<dbReference type="EMBL" id="NKCL01000183">
    <property type="protein sequence ID" value="RSL79165.1"/>
    <property type="molecule type" value="Genomic_DNA"/>
</dbReference>
<keyword evidence="1" id="KW-0539">Nucleus</keyword>
<evidence type="ECO:0000313" key="3">
    <source>
        <dbReference type="EMBL" id="RSL79165.1"/>
    </source>
</evidence>
<evidence type="ECO:0000313" key="4">
    <source>
        <dbReference type="Proteomes" id="UP000287972"/>
    </source>
</evidence>
<organism evidence="3 4">
    <name type="scientific">Fusarium floridanum</name>
    <dbReference type="NCBI Taxonomy" id="1325733"/>
    <lineage>
        <taxon>Eukaryota</taxon>
        <taxon>Fungi</taxon>
        <taxon>Dikarya</taxon>
        <taxon>Ascomycota</taxon>
        <taxon>Pezizomycotina</taxon>
        <taxon>Sordariomycetes</taxon>
        <taxon>Hypocreomycetidae</taxon>
        <taxon>Hypocreales</taxon>
        <taxon>Nectriaceae</taxon>
        <taxon>Fusarium</taxon>
        <taxon>Fusarium solani species complex</taxon>
    </lineage>
</organism>
<dbReference type="InterPro" id="IPR050987">
    <property type="entry name" value="AtrR-like"/>
</dbReference>
<dbReference type="GO" id="GO:0008270">
    <property type="term" value="F:zinc ion binding"/>
    <property type="evidence" value="ECO:0007669"/>
    <property type="project" value="InterPro"/>
</dbReference>
<dbReference type="GO" id="GO:0006351">
    <property type="term" value="P:DNA-templated transcription"/>
    <property type="evidence" value="ECO:0007669"/>
    <property type="project" value="InterPro"/>
</dbReference>
<dbReference type="PANTHER" id="PTHR46910">
    <property type="entry name" value="TRANSCRIPTION FACTOR PDR1"/>
    <property type="match status" value="1"/>
</dbReference>
<reference evidence="3 4" key="1">
    <citation type="submission" date="2017-06" db="EMBL/GenBank/DDBJ databases">
        <title>Comparative genomic analysis of Ambrosia Fusariam Clade fungi.</title>
        <authorList>
            <person name="Stajich J.E."/>
            <person name="Carrillo J."/>
            <person name="Kijimoto T."/>
            <person name="Eskalen A."/>
            <person name="O'Donnell K."/>
            <person name="Kasson M."/>
        </authorList>
    </citation>
    <scope>NUCLEOTIDE SEQUENCE [LARGE SCALE GENOMIC DNA]</scope>
    <source>
        <strain evidence="3 4">NRRL62606</strain>
    </source>
</reference>
<feature type="domain" description="Xylanolytic transcriptional activator regulatory" evidence="2">
    <location>
        <begin position="121"/>
        <end position="196"/>
    </location>
</feature>
<dbReference type="GO" id="GO:0003677">
    <property type="term" value="F:DNA binding"/>
    <property type="evidence" value="ECO:0007669"/>
    <property type="project" value="InterPro"/>
</dbReference>